<dbReference type="CDD" id="cd01734">
    <property type="entry name" value="YlxS_C"/>
    <property type="match status" value="1"/>
</dbReference>
<feature type="domain" description="Ribosome maturation factor RimP N-terminal" evidence="3">
    <location>
        <begin position="2"/>
        <end position="26"/>
    </location>
</feature>
<proteinExistence type="predicted"/>
<reference evidence="5" key="1">
    <citation type="submission" date="2018-05" db="EMBL/GenBank/DDBJ databases">
        <authorList>
            <person name="Lanie J.A."/>
            <person name="Ng W.-L."/>
            <person name="Kazmierczak K.M."/>
            <person name="Andrzejewski T.M."/>
            <person name="Davidsen T.M."/>
            <person name="Wayne K.J."/>
            <person name="Tettelin H."/>
            <person name="Glass J.I."/>
            <person name="Rusch D."/>
            <person name="Podicherti R."/>
            <person name="Tsui H.-C.T."/>
            <person name="Winkler M.E."/>
        </authorList>
    </citation>
    <scope>NUCLEOTIDE SEQUENCE</scope>
</reference>
<keyword evidence="2" id="KW-0690">Ribosome biogenesis</keyword>
<dbReference type="SUPFAM" id="SSF75420">
    <property type="entry name" value="YhbC-like, N-terminal domain"/>
    <property type="match status" value="1"/>
</dbReference>
<dbReference type="GO" id="GO:0000028">
    <property type="term" value="P:ribosomal small subunit assembly"/>
    <property type="evidence" value="ECO:0007669"/>
    <property type="project" value="TreeGrafter"/>
</dbReference>
<evidence type="ECO:0000256" key="1">
    <source>
        <dbReference type="ARBA" id="ARBA00022490"/>
    </source>
</evidence>
<dbReference type="InterPro" id="IPR028998">
    <property type="entry name" value="RimP_C"/>
</dbReference>
<keyword evidence="1" id="KW-0963">Cytoplasm</keyword>
<evidence type="ECO:0000259" key="3">
    <source>
        <dbReference type="Pfam" id="PF02576"/>
    </source>
</evidence>
<dbReference type="GO" id="GO:0005829">
    <property type="term" value="C:cytosol"/>
    <property type="evidence" value="ECO:0007669"/>
    <property type="project" value="TreeGrafter"/>
</dbReference>
<accession>A0A383CYA1</accession>
<evidence type="ECO:0008006" key="6">
    <source>
        <dbReference type="Google" id="ProtNLM"/>
    </source>
</evidence>
<dbReference type="PANTHER" id="PTHR33867">
    <property type="entry name" value="RIBOSOME MATURATION FACTOR RIMP"/>
    <property type="match status" value="1"/>
</dbReference>
<evidence type="ECO:0000313" key="5">
    <source>
        <dbReference type="EMBL" id="SVE37054.1"/>
    </source>
</evidence>
<dbReference type="InterPro" id="IPR003728">
    <property type="entry name" value="Ribosome_maturation_RimP"/>
</dbReference>
<dbReference type="EMBL" id="UINC01212637">
    <property type="protein sequence ID" value="SVE37054.1"/>
    <property type="molecule type" value="Genomic_DNA"/>
</dbReference>
<name>A0A383CYA1_9ZZZZ</name>
<organism evidence="5">
    <name type="scientific">marine metagenome</name>
    <dbReference type="NCBI Taxonomy" id="408172"/>
    <lineage>
        <taxon>unclassified sequences</taxon>
        <taxon>metagenomes</taxon>
        <taxon>ecological metagenomes</taxon>
    </lineage>
</organism>
<dbReference type="InterPro" id="IPR028989">
    <property type="entry name" value="RimP_N"/>
</dbReference>
<dbReference type="InterPro" id="IPR036847">
    <property type="entry name" value="RimP_C_sf"/>
</dbReference>
<dbReference type="Pfam" id="PF02576">
    <property type="entry name" value="RimP_N"/>
    <property type="match status" value="1"/>
</dbReference>
<dbReference type="Gene3D" id="2.30.30.180">
    <property type="entry name" value="Ribosome maturation factor RimP, C-terminal domain"/>
    <property type="match status" value="1"/>
</dbReference>
<dbReference type="PANTHER" id="PTHR33867:SF1">
    <property type="entry name" value="RIBOSOME MATURATION FACTOR RIMP"/>
    <property type="match status" value="1"/>
</dbReference>
<protein>
    <recommendedName>
        <fullName evidence="6">Ribosome maturation factor RimP</fullName>
    </recommendedName>
</protein>
<feature type="domain" description="Ribosome maturation factor RimP C-terminal" evidence="4">
    <location>
        <begin position="29"/>
        <end position="93"/>
    </location>
</feature>
<evidence type="ECO:0000256" key="2">
    <source>
        <dbReference type="ARBA" id="ARBA00022517"/>
    </source>
</evidence>
<dbReference type="Pfam" id="PF17384">
    <property type="entry name" value="DUF150_C"/>
    <property type="match status" value="1"/>
</dbReference>
<evidence type="ECO:0000259" key="4">
    <source>
        <dbReference type="Pfam" id="PF17384"/>
    </source>
</evidence>
<dbReference type="InterPro" id="IPR035956">
    <property type="entry name" value="RimP_N_sf"/>
</dbReference>
<gene>
    <name evidence="5" type="ORF">METZ01_LOCUS489908</name>
</gene>
<dbReference type="AlphaFoldDB" id="A0A383CYA1"/>
<feature type="non-terminal residue" evidence="5">
    <location>
        <position position="1"/>
    </location>
</feature>
<sequence length="94" mass="10850">LIVDMIEVEDIIGASYVLEVSSPGLDRPLKTERDFLKFKNKEIKVYTFSPVENKKHFSGIIRDFRNKVLYLEIAGKVLEVPKEWISKAQLAIKI</sequence>
<dbReference type="SUPFAM" id="SSF74942">
    <property type="entry name" value="YhbC-like, C-terminal domain"/>
    <property type="match status" value="1"/>
</dbReference>
<dbReference type="GO" id="GO:0006412">
    <property type="term" value="P:translation"/>
    <property type="evidence" value="ECO:0007669"/>
    <property type="project" value="TreeGrafter"/>
</dbReference>